<feature type="signal peptide" evidence="2">
    <location>
        <begin position="1"/>
        <end position="23"/>
    </location>
</feature>
<keyword evidence="2" id="KW-0732">Signal</keyword>
<dbReference type="RefSeq" id="WP_088772310.1">
    <property type="nucleotide sequence ID" value="NZ_CP022132.1"/>
</dbReference>
<protein>
    <recommendedName>
        <fullName evidence="5">Cell surface protein</fullName>
    </recommendedName>
</protein>
<feature type="compositionally biased region" description="Basic residues" evidence="1">
    <location>
        <begin position="100"/>
        <end position="110"/>
    </location>
</feature>
<dbReference type="Proteomes" id="UP000249910">
    <property type="component" value="Chromosome"/>
</dbReference>
<accession>A0ABN5AYE6</accession>
<gene>
    <name evidence="3" type="ORF">CDV26_04740</name>
</gene>
<evidence type="ECO:0008006" key="5">
    <source>
        <dbReference type="Google" id="ProtNLM"/>
    </source>
</evidence>
<evidence type="ECO:0000256" key="2">
    <source>
        <dbReference type="SAM" id="SignalP"/>
    </source>
</evidence>
<dbReference type="EMBL" id="CP022132">
    <property type="protein sequence ID" value="ASG67787.1"/>
    <property type="molecule type" value="Genomic_DNA"/>
</dbReference>
<feature type="region of interest" description="Disordered" evidence="1">
    <location>
        <begin position="150"/>
        <end position="171"/>
    </location>
</feature>
<evidence type="ECO:0000256" key="1">
    <source>
        <dbReference type="SAM" id="MobiDB-lite"/>
    </source>
</evidence>
<reference evidence="3 4" key="1">
    <citation type="submission" date="2017-06" db="EMBL/GenBank/DDBJ databases">
        <title>Complete genome of Francisella halioticida.</title>
        <authorList>
            <person name="Sjodin A."/>
        </authorList>
    </citation>
    <scope>NUCLEOTIDE SEQUENCE [LARGE SCALE GENOMIC DNA]</scope>
    <source>
        <strain evidence="3 4">DSM 23729</strain>
    </source>
</reference>
<sequence length="171" mass="19034">MKKFLLPLVLTLAFITPAFCAFAINDSNNDGEELAQTSKQRIMYNNKLNGEHHSKTAVIQEVDNEDKDLQTNVMGMHRKHQNANIQSQDISYLRSEKPTHHQIGHAKVKKNNSEDDNPNLANLTTPEVNVRNNLAMSDQDATLNRQMMLNGPQGGIQNNQPPGIGGTSANY</sequence>
<proteinExistence type="predicted"/>
<feature type="region of interest" description="Disordered" evidence="1">
    <location>
        <begin position="100"/>
        <end position="124"/>
    </location>
</feature>
<evidence type="ECO:0000313" key="4">
    <source>
        <dbReference type="Proteomes" id="UP000249910"/>
    </source>
</evidence>
<organism evidence="3 4">
    <name type="scientific">Francisella halioticida</name>
    <dbReference type="NCBI Taxonomy" id="549298"/>
    <lineage>
        <taxon>Bacteria</taxon>
        <taxon>Pseudomonadati</taxon>
        <taxon>Pseudomonadota</taxon>
        <taxon>Gammaproteobacteria</taxon>
        <taxon>Thiotrichales</taxon>
        <taxon>Francisellaceae</taxon>
        <taxon>Francisella</taxon>
    </lineage>
</organism>
<feature type="chain" id="PRO_5045827494" description="Cell surface protein" evidence="2">
    <location>
        <begin position="24"/>
        <end position="171"/>
    </location>
</feature>
<feature type="compositionally biased region" description="Polar residues" evidence="1">
    <location>
        <begin position="155"/>
        <end position="171"/>
    </location>
</feature>
<name>A0ABN5AYE6_9GAMM</name>
<evidence type="ECO:0000313" key="3">
    <source>
        <dbReference type="EMBL" id="ASG67787.1"/>
    </source>
</evidence>
<keyword evidence="4" id="KW-1185">Reference proteome</keyword>